<keyword evidence="9" id="KW-1185">Reference proteome</keyword>
<reference evidence="8 9" key="1">
    <citation type="submission" date="2019-01" db="EMBL/GenBank/DDBJ databases">
        <authorList>
            <person name="Chen W.-M."/>
        </authorList>
    </citation>
    <scope>NUCLEOTIDE SEQUENCE [LARGE SCALE GENOMIC DNA]</scope>
    <source>
        <strain evidence="8 9">CCP-6</strain>
    </source>
</reference>
<protein>
    <submittedName>
        <fullName evidence="8">Heme ABC exporter ATP-binding protein CcmA</fullName>
        <ecNumber evidence="8">3.6.3.41</ecNumber>
    </submittedName>
</protein>
<evidence type="ECO:0000256" key="3">
    <source>
        <dbReference type="ARBA" id="ARBA00022748"/>
    </source>
</evidence>
<evidence type="ECO:0000256" key="4">
    <source>
        <dbReference type="ARBA" id="ARBA00022840"/>
    </source>
</evidence>
<feature type="domain" description="ABC transporter" evidence="7">
    <location>
        <begin position="40"/>
        <end position="232"/>
    </location>
</feature>
<dbReference type="PROSITE" id="PS50893">
    <property type="entry name" value="ABC_TRANSPORTER_2"/>
    <property type="match status" value="1"/>
</dbReference>
<dbReference type="OrthoDB" id="9800654at2"/>
<dbReference type="Pfam" id="PF00005">
    <property type="entry name" value="ABC_tran"/>
    <property type="match status" value="1"/>
</dbReference>
<keyword evidence="8" id="KW-0378">Hydrolase</keyword>
<proteinExistence type="predicted"/>
<keyword evidence="1" id="KW-0813">Transport</keyword>
<evidence type="ECO:0000256" key="2">
    <source>
        <dbReference type="ARBA" id="ARBA00022741"/>
    </source>
</evidence>
<dbReference type="SUPFAM" id="SSF52540">
    <property type="entry name" value="P-loop containing nucleoside triphosphate hydrolases"/>
    <property type="match status" value="1"/>
</dbReference>
<dbReference type="InterPro" id="IPR005895">
    <property type="entry name" value="ABC_transptr_haem_export_CcmA"/>
</dbReference>
<dbReference type="InterPro" id="IPR027417">
    <property type="entry name" value="P-loop_NTPase"/>
</dbReference>
<gene>
    <name evidence="8" type="primary">ccmA</name>
    <name evidence="8" type="ORF">EOD42_22700</name>
</gene>
<evidence type="ECO:0000256" key="5">
    <source>
        <dbReference type="ARBA" id="ARBA00022967"/>
    </source>
</evidence>
<dbReference type="NCBIfam" id="NF010061">
    <property type="entry name" value="PRK13538.1"/>
    <property type="match status" value="1"/>
</dbReference>
<dbReference type="GO" id="GO:0017004">
    <property type="term" value="P:cytochrome complex assembly"/>
    <property type="evidence" value="ECO:0007669"/>
    <property type="project" value="UniProtKB-KW"/>
</dbReference>
<dbReference type="PANTHER" id="PTHR43499">
    <property type="entry name" value="ABC TRANSPORTER I FAMILY MEMBER 1"/>
    <property type="match status" value="1"/>
</dbReference>
<keyword evidence="4 8" id="KW-0067">ATP-binding</keyword>
<sequence>MRIVANRRFFHAPPGAGLRRRGGTRQTGGGVANSRGVCVLETIDLACWRGERAVFAGVGLAVKPGDAVLLLGRNGAGKSSLLRVLAGLLAPAAGHIAWQGRDVREDPAAHARRLRYLGHLDALKPALTVRENLAFHAALTGGEVAPALEALGLSALAELPGRMLSAGQRRRLALARLALSPAEIWLLDEPTLGLDAASVERLGDLLAAHRARGGMVVAATHLPLPLPGAGEFRL</sequence>
<evidence type="ECO:0000256" key="1">
    <source>
        <dbReference type="ARBA" id="ARBA00022448"/>
    </source>
</evidence>
<keyword evidence="5" id="KW-1278">Translocase</keyword>
<evidence type="ECO:0000259" key="7">
    <source>
        <dbReference type="PROSITE" id="PS50893"/>
    </source>
</evidence>
<comment type="caution">
    <text evidence="8">The sequence shown here is derived from an EMBL/GenBank/DDBJ whole genome shotgun (WGS) entry which is preliminary data.</text>
</comment>
<dbReference type="InterPro" id="IPR003439">
    <property type="entry name" value="ABC_transporter-like_ATP-bd"/>
</dbReference>
<dbReference type="GO" id="GO:0022857">
    <property type="term" value="F:transmembrane transporter activity"/>
    <property type="evidence" value="ECO:0007669"/>
    <property type="project" value="InterPro"/>
</dbReference>
<dbReference type="NCBIfam" id="TIGR01189">
    <property type="entry name" value="ccmA"/>
    <property type="match status" value="1"/>
</dbReference>
<dbReference type="Gene3D" id="3.40.50.300">
    <property type="entry name" value="P-loop containing nucleotide triphosphate hydrolases"/>
    <property type="match status" value="1"/>
</dbReference>
<dbReference type="PANTHER" id="PTHR43499:SF1">
    <property type="entry name" value="ABC TRANSPORTER I FAMILY MEMBER 1"/>
    <property type="match status" value="1"/>
</dbReference>
<dbReference type="GO" id="GO:0005524">
    <property type="term" value="F:ATP binding"/>
    <property type="evidence" value="ECO:0007669"/>
    <property type="project" value="UniProtKB-KW"/>
</dbReference>
<keyword evidence="6" id="KW-0472">Membrane</keyword>
<dbReference type="PROSITE" id="PS00211">
    <property type="entry name" value="ABC_TRANSPORTER_1"/>
    <property type="match status" value="1"/>
</dbReference>
<dbReference type="AlphaFoldDB" id="A0A437M1C4"/>
<organism evidence="8 9">
    <name type="scientific">Rhodovarius crocodyli</name>
    <dbReference type="NCBI Taxonomy" id="1979269"/>
    <lineage>
        <taxon>Bacteria</taxon>
        <taxon>Pseudomonadati</taxon>
        <taxon>Pseudomonadota</taxon>
        <taxon>Alphaproteobacteria</taxon>
        <taxon>Acetobacterales</taxon>
        <taxon>Roseomonadaceae</taxon>
        <taxon>Rhodovarius</taxon>
    </lineage>
</organism>
<keyword evidence="3" id="KW-0201">Cytochrome c-type biogenesis</keyword>
<evidence type="ECO:0000256" key="6">
    <source>
        <dbReference type="ARBA" id="ARBA00023136"/>
    </source>
</evidence>
<dbReference type="InterPro" id="IPR003593">
    <property type="entry name" value="AAA+_ATPase"/>
</dbReference>
<dbReference type="SMART" id="SM00382">
    <property type="entry name" value="AAA"/>
    <property type="match status" value="1"/>
</dbReference>
<evidence type="ECO:0000313" key="8">
    <source>
        <dbReference type="EMBL" id="RVT91467.1"/>
    </source>
</evidence>
<dbReference type="EMBL" id="SACL01000011">
    <property type="protein sequence ID" value="RVT91467.1"/>
    <property type="molecule type" value="Genomic_DNA"/>
</dbReference>
<dbReference type="Proteomes" id="UP000282957">
    <property type="component" value="Unassembled WGS sequence"/>
</dbReference>
<dbReference type="InterPro" id="IPR017871">
    <property type="entry name" value="ABC_transporter-like_CS"/>
</dbReference>
<name>A0A437M1C4_9PROT</name>
<keyword evidence="2" id="KW-0547">Nucleotide-binding</keyword>
<accession>A0A437M1C4</accession>
<dbReference type="EC" id="3.6.3.41" evidence="8"/>
<evidence type="ECO:0000313" key="9">
    <source>
        <dbReference type="Proteomes" id="UP000282957"/>
    </source>
</evidence>
<dbReference type="GO" id="GO:0016887">
    <property type="term" value="F:ATP hydrolysis activity"/>
    <property type="evidence" value="ECO:0007669"/>
    <property type="project" value="InterPro"/>
</dbReference>